<reference evidence="4" key="3">
    <citation type="submission" date="2011-05" db="EMBL/GenBank/DDBJ databases">
        <title>Complete sequence of Methylomonas methanica MC09.</title>
        <authorList>
            <consortium name="US DOE Joint Genome Institute"/>
            <person name="Lucas S."/>
            <person name="Han J."/>
            <person name="Lapidus A."/>
            <person name="Cheng J.-F."/>
            <person name="Goodwin L."/>
            <person name="Pitluck S."/>
            <person name="Peters L."/>
            <person name="Mikhailova N."/>
            <person name="Teshima H."/>
            <person name="Han C."/>
            <person name="Tapia R."/>
            <person name="Land M."/>
            <person name="Hauser L."/>
            <person name="Kyrpides N."/>
            <person name="Ivanova N."/>
            <person name="Pagani I."/>
            <person name="Stein L."/>
            <person name="Woyke T."/>
        </authorList>
    </citation>
    <scope>NUCLEOTIDE SEQUENCE [LARGE SCALE GENOMIC DNA]</scope>
    <source>
        <strain evidence="4">MC09</strain>
    </source>
</reference>
<gene>
    <name evidence="3" type="ordered locus">Metme_3617</name>
</gene>
<dbReference type="STRING" id="857087.Metme_3617"/>
<dbReference type="InterPro" id="IPR004629">
    <property type="entry name" value="WecG_TagA_CpsF"/>
</dbReference>
<dbReference type="eggNOG" id="COG1922">
    <property type="taxonomic scope" value="Bacteria"/>
</dbReference>
<keyword evidence="4" id="KW-1185">Reference proteome</keyword>
<dbReference type="KEGG" id="mmt:Metme_3617"/>
<evidence type="ECO:0000313" key="3">
    <source>
        <dbReference type="EMBL" id="AEG01978.1"/>
    </source>
</evidence>
<evidence type="ECO:0000313" key="4">
    <source>
        <dbReference type="Proteomes" id="UP000008888"/>
    </source>
</evidence>
<dbReference type="EMBL" id="CP002738">
    <property type="protein sequence ID" value="AEG01978.1"/>
    <property type="molecule type" value="Genomic_DNA"/>
</dbReference>
<organism evidence="3 4">
    <name type="scientific">Methylomonas methanica (strain DSM 25384 / MC09)</name>
    <dbReference type="NCBI Taxonomy" id="857087"/>
    <lineage>
        <taxon>Bacteria</taxon>
        <taxon>Pseudomonadati</taxon>
        <taxon>Pseudomonadota</taxon>
        <taxon>Gammaproteobacteria</taxon>
        <taxon>Methylococcales</taxon>
        <taxon>Methylococcaceae</taxon>
        <taxon>Methylomonas</taxon>
    </lineage>
</organism>
<accession>F9ZVJ6</accession>
<name>F9ZVJ6_METMM</name>
<reference evidence="3 4" key="1">
    <citation type="journal article" date="2011" name="J. Bacteriol.">
        <title>Complete Genome Sequence of the Aerobic Marine Methanotroph Methylomonas methanica MC09.</title>
        <authorList>
            <person name="Boden R."/>
            <person name="Cunliffe M."/>
            <person name="Scanlan J."/>
            <person name="Moussard H."/>
            <person name="Kits K.D."/>
            <person name="Klotz M.G."/>
            <person name="Jetten M.S."/>
            <person name="Vuilleumier S."/>
            <person name="Han J."/>
            <person name="Peters L."/>
            <person name="Mikhailova N."/>
            <person name="Teshima H."/>
            <person name="Tapia R."/>
            <person name="Kyrpides N."/>
            <person name="Ivanova N."/>
            <person name="Pagani I."/>
            <person name="Cheng J.F."/>
            <person name="Goodwin L."/>
            <person name="Han C."/>
            <person name="Hauser L."/>
            <person name="Land M.L."/>
            <person name="Lapidus A."/>
            <person name="Lucas S."/>
            <person name="Pitluck S."/>
            <person name="Woyke T."/>
            <person name="Stein L."/>
            <person name="Murrell J.C."/>
        </authorList>
    </citation>
    <scope>NUCLEOTIDE SEQUENCE [LARGE SCALE GENOMIC DNA]</scope>
    <source>
        <strain evidence="3 4">MC09</strain>
    </source>
</reference>
<keyword evidence="1" id="KW-0328">Glycosyltransferase</keyword>
<dbReference type="AlphaFoldDB" id="F9ZVJ6"/>
<dbReference type="Proteomes" id="UP000008888">
    <property type="component" value="Chromosome"/>
</dbReference>
<dbReference type="PANTHER" id="PTHR34136">
    <property type="match status" value="1"/>
</dbReference>
<dbReference type="PANTHER" id="PTHR34136:SF1">
    <property type="entry name" value="UDP-N-ACETYL-D-MANNOSAMINURONIC ACID TRANSFERASE"/>
    <property type="match status" value="1"/>
</dbReference>
<proteinExistence type="predicted"/>
<protein>
    <submittedName>
        <fullName evidence="3">Glycosyl transferase, WecB/TagA/CpsF family</fullName>
    </submittedName>
</protein>
<dbReference type="Pfam" id="PF03808">
    <property type="entry name" value="Glyco_tran_WecG"/>
    <property type="match status" value="1"/>
</dbReference>
<sequence length="258" mass="28253">MKAAARTLFLGCPLDLIAPHEVLERAAMALKGRTRLRIEGLNVAKLVDARGNPALMAALREAEVVHMDGAGISFGLKVLGIAPPERRAGIDLMAELCGLAAGLDRSVYLLGARPEIVRAAARRLAEIEPGLKVAGIRDGYFSEYEEQDIVEAIRGSGAGILFIGISSPKKEHFLQAHWQHLGVSVGMGVGGSFDVVSGRLRRAPVWMQRYGLEWLFRLGQEPGRLFRRYAFTNLCFLGLLIRARMSKSLPRGFGRHEN</sequence>
<evidence type="ECO:0000256" key="2">
    <source>
        <dbReference type="ARBA" id="ARBA00022679"/>
    </source>
</evidence>
<dbReference type="NCBIfam" id="TIGR00696">
    <property type="entry name" value="wecG_tagA_cpsF"/>
    <property type="match status" value="1"/>
</dbReference>
<dbReference type="GO" id="GO:0016758">
    <property type="term" value="F:hexosyltransferase activity"/>
    <property type="evidence" value="ECO:0007669"/>
    <property type="project" value="TreeGrafter"/>
</dbReference>
<reference key="2">
    <citation type="submission" date="2011-05" db="EMBL/GenBank/DDBJ databases">
        <title>Complete genome sequence of the aerobic marine methanotroph Methylomonas methanica MC09.</title>
        <authorList>
            <person name="Boden R."/>
            <person name="Cunliffe M."/>
            <person name="Scanlan J."/>
            <person name="Moussard H."/>
            <person name="Kits K.D."/>
            <person name="Klotz M."/>
            <person name="Jetten M."/>
            <person name="Vuilleumier S."/>
            <person name="Han J."/>
            <person name="Peters L."/>
            <person name="Mikhailova N."/>
            <person name="Teshima H."/>
            <person name="Tapia R."/>
            <person name="Kyrpides N."/>
            <person name="Ivanova N."/>
            <person name="Pagani I."/>
            <person name="Cheng J.-F."/>
            <person name="Goodwin L."/>
            <person name="Han C."/>
            <person name="Hauser L."/>
            <person name="Land M."/>
            <person name="Lapidus A."/>
            <person name="Lucas S."/>
            <person name="Pitluck S."/>
            <person name="Woyke T."/>
            <person name="Stein L.Y."/>
            <person name="Murrell C."/>
        </authorList>
    </citation>
    <scope>NUCLEOTIDE SEQUENCE</scope>
    <source>
        <strain>MC09</strain>
    </source>
</reference>
<keyword evidence="2 3" id="KW-0808">Transferase</keyword>
<evidence type="ECO:0000256" key="1">
    <source>
        <dbReference type="ARBA" id="ARBA00022676"/>
    </source>
</evidence>
<dbReference type="CDD" id="cd06533">
    <property type="entry name" value="Glyco_transf_WecG_TagA"/>
    <property type="match status" value="1"/>
</dbReference>
<dbReference type="HOGENOM" id="CLU_063203_3_1_6"/>